<name>A0A2U1MDF3_ARTAN</name>
<comment type="caution">
    <text evidence="3">The sequence shown here is derived from an EMBL/GenBank/DDBJ whole genome shotgun (WGS) entry which is preliminary data.</text>
</comment>
<dbReference type="Proteomes" id="UP000245207">
    <property type="component" value="Unassembled WGS sequence"/>
</dbReference>
<sequence length="261" mass="29616">MSSNYFPYPSTNIACKKTRSTVSHGSDMMVNTRRNGQPNGDDEAPNFEAMIANALATILPGLTIELTTRITNDIRNGAGSSNGSGGGAPPTDIHVWIEWFDNLKPLSFSSAATTTEAEDWITHMEKLFNVLGCADNFKTRLATFKLEENELNWWKAYKQAKGGEDFATCTWSNFRDIFYQHYFPLSEQQRFEHEYSSIYQFENVALVADAARNIEILHEGGGYNKRNRDGDHIRSRGQGNSHRSHEQRIHTDRGYEHRGQK</sequence>
<organism evidence="3 4">
    <name type="scientific">Artemisia annua</name>
    <name type="common">Sweet wormwood</name>
    <dbReference type="NCBI Taxonomy" id="35608"/>
    <lineage>
        <taxon>Eukaryota</taxon>
        <taxon>Viridiplantae</taxon>
        <taxon>Streptophyta</taxon>
        <taxon>Embryophyta</taxon>
        <taxon>Tracheophyta</taxon>
        <taxon>Spermatophyta</taxon>
        <taxon>Magnoliopsida</taxon>
        <taxon>eudicotyledons</taxon>
        <taxon>Gunneridae</taxon>
        <taxon>Pentapetalae</taxon>
        <taxon>asterids</taxon>
        <taxon>campanulids</taxon>
        <taxon>Asterales</taxon>
        <taxon>Asteraceae</taxon>
        <taxon>Asteroideae</taxon>
        <taxon>Anthemideae</taxon>
        <taxon>Artemisiinae</taxon>
        <taxon>Artemisia</taxon>
    </lineage>
</organism>
<keyword evidence="3" id="KW-0695">RNA-directed DNA polymerase</keyword>
<gene>
    <name evidence="3" type="ORF">CTI12_AA395480</name>
</gene>
<accession>A0A2U1MDF3</accession>
<evidence type="ECO:0000256" key="1">
    <source>
        <dbReference type="SAM" id="MobiDB-lite"/>
    </source>
</evidence>
<dbReference type="InterPro" id="IPR005162">
    <property type="entry name" value="Retrotrans_gag_dom"/>
</dbReference>
<dbReference type="AlphaFoldDB" id="A0A2U1MDF3"/>
<proteinExistence type="predicted"/>
<evidence type="ECO:0000313" key="4">
    <source>
        <dbReference type="Proteomes" id="UP000245207"/>
    </source>
</evidence>
<keyword evidence="4" id="KW-1185">Reference proteome</keyword>
<evidence type="ECO:0000259" key="2">
    <source>
        <dbReference type="Pfam" id="PF03732"/>
    </source>
</evidence>
<feature type="compositionally biased region" description="Basic and acidic residues" evidence="1">
    <location>
        <begin position="243"/>
        <end position="261"/>
    </location>
</feature>
<dbReference type="GO" id="GO:0003964">
    <property type="term" value="F:RNA-directed DNA polymerase activity"/>
    <property type="evidence" value="ECO:0007669"/>
    <property type="project" value="UniProtKB-KW"/>
</dbReference>
<feature type="domain" description="Retrotransposon gag" evidence="2">
    <location>
        <begin position="140"/>
        <end position="203"/>
    </location>
</feature>
<dbReference type="EMBL" id="PKPP01005678">
    <property type="protein sequence ID" value="PWA59236.1"/>
    <property type="molecule type" value="Genomic_DNA"/>
</dbReference>
<evidence type="ECO:0000313" key="3">
    <source>
        <dbReference type="EMBL" id="PWA59236.1"/>
    </source>
</evidence>
<protein>
    <submittedName>
        <fullName evidence="3">Reverse transcriptase domain-containing protein</fullName>
    </submittedName>
</protein>
<keyword evidence="3" id="KW-0548">Nucleotidyltransferase</keyword>
<dbReference type="Pfam" id="PF03732">
    <property type="entry name" value="Retrotrans_gag"/>
    <property type="match status" value="1"/>
</dbReference>
<feature type="region of interest" description="Disordered" evidence="1">
    <location>
        <begin position="225"/>
        <end position="261"/>
    </location>
</feature>
<keyword evidence="3" id="KW-0808">Transferase</keyword>
<dbReference type="OrthoDB" id="1936908at2759"/>
<reference evidence="3 4" key="1">
    <citation type="journal article" date="2018" name="Mol. Plant">
        <title>The genome of Artemisia annua provides insight into the evolution of Asteraceae family and artemisinin biosynthesis.</title>
        <authorList>
            <person name="Shen Q."/>
            <person name="Zhang L."/>
            <person name="Liao Z."/>
            <person name="Wang S."/>
            <person name="Yan T."/>
            <person name="Shi P."/>
            <person name="Liu M."/>
            <person name="Fu X."/>
            <person name="Pan Q."/>
            <person name="Wang Y."/>
            <person name="Lv Z."/>
            <person name="Lu X."/>
            <person name="Zhang F."/>
            <person name="Jiang W."/>
            <person name="Ma Y."/>
            <person name="Chen M."/>
            <person name="Hao X."/>
            <person name="Li L."/>
            <person name="Tang Y."/>
            <person name="Lv G."/>
            <person name="Zhou Y."/>
            <person name="Sun X."/>
            <person name="Brodelius P.E."/>
            <person name="Rose J.K.C."/>
            <person name="Tang K."/>
        </authorList>
    </citation>
    <scope>NUCLEOTIDE SEQUENCE [LARGE SCALE GENOMIC DNA]</scope>
    <source>
        <strain evidence="4">cv. Huhao1</strain>
        <tissue evidence="3">Leaf</tissue>
    </source>
</reference>